<name>A0A5C3KKR8_COPMA</name>
<feature type="region of interest" description="Disordered" evidence="1">
    <location>
        <begin position="464"/>
        <end position="500"/>
    </location>
</feature>
<keyword evidence="2" id="KW-0812">Transmembrane</keyword>
<gene>
    <name evidence="3" type="ORF">FA15DRAFT_101951</name>
</gene>
<keyword evidence="2" id="KW-0472">Membrane</keyword>
<feature type="transmembrane region" description="Helical" evidence="2">
    <location>
        <begin position="288"/>
        <end position="312"/>
    </location>
</feature>
<proteinExistence type="predicted"/>
<evidence type="ECO:0000313" key="4">
    <source>
        <dbReference type="Proteomes" id="UP000307440"/>
    </source>
</evidence>
<organism evidence="3 4">
    <name type="scientific">Coprinopsis marcescibilis</name>
    <name type="common">Agaric fungus</name>
    <name type="synonym">Psathyrella marcescibilis</name>
    <dbReference type="NCBI Taxonomy" id="230819"/>
    <lineage>
        <taxon>Eukaryota</taxon>
        <taxon>Fungi</taxon>
        <taxon>Dikarya</taxon>
        <taxon>Basidiomycota</taxon>
        <taxon>Agaricomycotina</taxon>
        <taxon>Agaricomycetes</taxon>
        <taxon>Agaricomycetidae</taxon>
        <taxon>Agaricales</taxon>
        <taxon>Agaricineae</taxon>
        <taxon>Psathyrellaceae</taxon>
        <taxon>Coprinopsis</taxon>
    </lineage>
</organism>
<evidence type="ECO:0000256" key="1">
    <source>
        <dbReference type="SAM" id="MobiDB-lite"/>
    </source>
</evidence>
<accession>A0A5C3KKR8</accession>
<feature type="region of interest" description="Disordered" evidence="1">
    <location>
        <begin position="363"/>
        <end position="451"/>
    </location>
</feature>
<protein>
    <recommendedName>
        <fullName evidence="5">Transmembrane protein</fullName>
    </recommendedName>
</protein>
<dbReference type="STRING" id="230819.A0A5C3KKR8"/>
<keyword evidence="2" id="KW-1133">Transmembrane helix</keyword>
<feature type="compositionally biased region" description="Polar residues" evidence="1">
    <location>
        <begin position="486"/>
        <end position="500"/>
    </location>
</feature>
<reference evidence="3 4" key="1">
    <citation type="journal article" date="2019" name="Nat. Ecol. Evol.">
        <title>Megaphylogeny resolves global patterns of mushroom evolution.</title>
        <authorList>
            <person name="Varga T."/>
            <person name="Krizsan K."/>
            <person name="Foldi C."/>
            <person name="Dima B."/>
            <person name="Sanchez-Garcia M."/>
            <person name="Sanchez-Ramirez S."/>
            <person name="Szollosi G.J."/>
            <person name="Szarkandi J.G."/>
            <person name="Papp V."/>
            <person name="Albert L."/>
            <person name="Andreopoulos W."/>
            <person name="Angelini C."/>
            <person name="Antonin V."/>
            <person name="Barry K.W."/>
            <person name="Bougher N.L."/>
            <person name="Buchanan P."/>
            <person name="Buyck B."/>
            <person name="Bense V."/>
            <person name="Catcheside P."/>
            <person name="Chovatia M."/>
            <person name="Cooper J."/>
            <person name="Damon W."/>
            <person name="Desjardin D."/>
            <person name="Finy P."/>
            <person name="Geml J."/>
            <person name="Haridas S."/>
            <person name="Hughes K."/>
            <person name="Justo A."/>
            <person name="Karasinski D."/>
            <person name="Kautmanova I."/>
            <person name="Kiss B."/>
            <person name="Kocsube S."/>
            <person name="Kotiranta H."/>
            <person name="LaButti K.M."/>
            <person name="Lechner B.E."/>
            <person name="Liimatainen K."/>
            <person name="Lipzen A."/>
            <person name="Lukacs Z."/>
            <person name="Mihaltcheva S."/>
            <person name="Morgado L.N."/>
            <person name="Niskanen T."/>
            <person name="Noordeloos M.E."/>
            <person name="Ohm R.A."/>
            <person name="Ortiz-Santana B."/>
            <person name="Ovrebo C."/>
            <person name="Racz N."/>
            <person name="Riley R."/>
            <person name="Savchenko A."/>
            <person name="Shiryaev A."/>
            <person name="Soop K."/>
            <person name="Spirin V."/>
            <person name="Szebenyi C."/>
            <person name="Tomsovsky M."/>
            <person name="Tulloss R.E."/>
            <person name="Uehling J."/>
            <person name="Grigoriev I.V."/>
            <person name="Vagvolgyi C."/>
            <person name="Papp T."/>
            <person name="Martin F.M."/>
            <person name="Miettinen O."/>
            <person name="Hibbett D.S."/>
            <person name="Nagy L.G."/>
        </authorList>
    </citation>
    <scope>NUCLEOTIDE SEQUENCE [LARGE SCALE GENOMIC DNA]</scope>
    <source>
        <strain evidence="3 4">CBS 121175</strain>
    </source>
</reference>
<dbReference type="EMBL" id="ML210283">
    <property type="protein sequence ID" value="TFK20941.1"/>
    <property type="molecule type" value="Genomic_DNA"/>
</dbReference>
<sequence length="500" mass="54061">MPNVTLSIEDSSPLISYSPEWVPGSEDDPLIDEYSGGNYMVTNSSGAAAFFVFRGFDVQIFGARRPNYGSYQTTMNTEVYSVRQANSDPPQFRSNLWDLSWPRSIPRTVKIESQTNGRPIDLDFITWVFPVGRDDEDLIVKTVQDSDASFKYSPTVDWHTDPYEAASFLGGSGHAAYVAGSTFEFTFEGDAVSLFGPVGPQGVPYYAFTDTDGLPEDFTTRKPSYRPNTMLYHRANLGPGRHTVKLTVSPFNLSTGQESYFAIDYAEVYTAPSLVGSNAGAGQLSTGAVIGITVAVFIAVLLVLLIIGWMVLRRFASRKGRTFYVGFLSRDLDVDPFRYNTISPQEVSPPVSAAQANRLNNHASFNSLTTPSSSQWPQSAGLSYASQAVNPNDSSAPQLSSRASFPGQEVVVPPRGIMEKSRAPVTLQPPPTGAARPRNGMAPAAHGAAQLSVSPVAEEGTMLSLGSAYSTDSQTRTAVPPPKYTLNPSPNEASSTYTRG</sequence>
<dbReference type="Gene3D" id="2.60.120.260">
    <property type="entry name" value="Galactose-binding domain-like"/>
    <property type="match status" value="1"/>
</dbReference>
<dbReference type="AlphaFoldDB" id="A0A5C3KKR8"/>
<feature type="compositionally biased region" description="Polar residues" evidence="1">
    <location>
        <begin position="363"/>
        <end position="403"/>
    </location>
</feature>
<feature type="compositionally biased region" description="Polar residues" evidence="1">
    <location>
        <begin position="467"/>
        <end position="477"/>
    </location>
</feature>
<dbReference type="OrthoDB" id="2564234at2759"/>
<evidence type="ECO:0000313" key="3">
    <source>
        <dbReference type="EMBL" id="TFK20941.1"/>
    </source>
</evidence>
<keyword evidence="4" id="KW-1185">Reference proteome</keyword>
<evidence type="ECO:0000256" key="2">
    <source>
        <dbReference type="SAM" id="Phobius"/>
    </source>
</evidence>
<dbReference type="Proteomes" id="UP000307440">
    <property type="component" value="Unassembled WGS sequence"/>
</dbReference>
<evidence type="ECO:0008006" key="5">
    <source>
        <dbReference type="Google" id="ProtNLM"/>
    </source>
</evidence>